<keyword evidence="16" id="KW-1185">Reference proteome</keyword>
<dbReference type="Gene3D" id="3.30.200.20">
    <property type="entry name" value="Phosphorylase Kinase, domain 1"/>
    <property type="match status" value="1"/>
</dbReference>
<dbReference type="InterPro" id="IPR017441">
    <property type="entry name" value="Protein_kinase_ATP_BS"/>
</dbReference>
<dbReference type="InterPro" id="IPR005543">
    <property type="entry name" value="PASTA_dom"/>
</dbReference>
<dbReference type="InterPro" id="IPR008271">
    <property type="entry name" value="Ser/Thr_kinase_AS"/>
</dbReference>
<comment type="caution">
    <text evidence="15">The sequence shown here is derived from an EMBL/GenBank/DDBJ whole genome shotgun (WGS) entry which is preliminary data.</text>
</comment>
<feature type="compositionally biased region" description="Low complexity" evidence="11">
    <location>
        <begin position="500"/>
        <end position="514"/>
    </location>
</feature>
<comment type="catalytic activity">
    <reaction evidence="8">
        <text>L-threonyl-[protein] + ATP = O-phospho-L-threonyl-[protein] + ADP + H(+)</text>
        <dbReference type="Rhea" id="RHEA:46608"/>
        <dbReference type="Rhea" id="RHEA-COMP:11060"/>
        <dbReference type="Rhea" id="RHEA-COMP:11605"/>
        <dbReference type="ChEBI" id="CHEBI:15378"/>
        <dbReference type="ChEBI" id="CHEBI:30013"/>
        <dbReference type="ChEBI" id="CHEBI:30616"/>
        <dbReference type="ChEBI" id="CHEBI:61977"/>
        <dbReference type="ChEBI" id="CHEBI:456216"/>
        <dbReference type="EC" id="2.7.11.1"/>
    </reaction>
</comment>
<name>A0ABU1UN92_9ACTN</name>
<feature type="compositionally biased region" description="Polar residues" evidence="11">
    <location>
        <begin position="445"/>
        <end position="461"/>
    </location>
</feature>
<feature type="domain" description="PASTA" evidence="14">
    <location>
        <begin position="419"/>
        <end position="478"/>
    </location>
</feature>
<accession>A0ABU1UN92</accession>
<dbReference type="GO" id="GO:0004674">
    <property type="term" value="F:protein serine/threonine kinase activity"/>
    <property type="evidence" value="ECO:0007669"/>
    <property type="project" value="UniProtKB-EC"/>
</dbReference>
<keyword evidence="2" id="KW-0723">Serine/threonine-protein kinase</keyword>
<evidence type="ECO:0000256" key="9">
    <source>
        <dbReference type="ARBA" id="ARBA00048679"/>
    </source>
</evidence>
<dbReference type="PROSITE" id="PS00108">
    <property type="entry name" value="PROTEIN_KINASE_ST"/>
    <property type="match status" value="1"/>
</dbReference>
<evidence type="ECO:0000256" key="10">
    <source>
        <dbReference type="PROSITE-ProRule" id="PRU10141"/>
    </source>
</evidence>
<evidence type="ECO:0000256" key="1">
    <source>
        <dbReference type="ARBA" id="ARBA00012513"/>
    </source>
</evidence>
<dbReference type="PROSITE" id="PS50011">
    <property type="entry name" value="PROTEIN_KINASE_DOM"/>
    <property type="match status" value="1"/>
</dbReference>
<keyword evidence="12" id="KW-1133">Transmembrane helix</keyword>
<dbReference type="SUPFAM" id="SSF56112">
    <property type="entry name" value="Protein kinase-like (PK-like)"/>
    <property type="match status" value="1"/>
</dbReference>
<evidence type="ECO:0000256" key="7">
    <source>
        <dbReference type="ARBA" id="ARBA00022840"/>
    </source>
</evidence>
<dbReference type="Gene3D" id="1.10.510.10">
    <property type="entry name" value="Transferase(Phosphotransferase) domain 1"/>
    <property type="match status" value="1"/>
</dbReference>
<organism evidence="15 16">
    <name type="scientific">Aeromicrobium panaciterrae</name>
    <dbReference type="NCBI Taxonomy" id="363861"/>
    <lineage>
        <taxon>Bacteria</taxon>
        <taxon>Bacillati</taxon>
        <taxon>Actinomycetota</taxon>
        <taxon>Actinomycetes</taxon>
        <taxon>Propionibacteriales</taxon>
        <taxon>Nocardioidaceae</taxon>
        <taxon>Aeromicrobium</taxon>
    </lineage>
</organism>
<evidence type="ECO:0000259" key="14">
    <source>
        <dbReference type="PROSITE" id="PS51178"/>
    </source>
</evidence>
<keyword evidence="3 15" id="KW-0808">Transferase</keyword>
<comment type="catalytic activity">
    <reaction evidence="9">
        <text>L-seryl-[protein] + ATP = O-phospho-L-seryl-[protein] + ADP + H(+)</text>
        <dbReference type="Rhea" id="RHEA:17989"/>
        <dbReference type="Rhea" id="RHEA-COMP:9863"/>
        <dbReference type="Rhea" id="RHEA-COMP:11604"/>
        <dbReference type="ChEBI" id="CHEBI:15378"/>
        <dbReference type="ChEBI" id="CHEBI:29999"/>
        <dbReference type="ChEBI" id="CHEBI:30616"/>
        <dbReference type="ChEBI" id="CHEBI:83421"/>
        <dbReference type="ChEBI" id="CHEBI:456216"/>
        <dbReference type="EC" id="2.7.11.1"/>
    </reaction>
</comment>
<evidence type="ECO:0000313" key="16">
    <source>
        <dbReference type="Proteomes" id="UP001257739"/>
    </source>
</evidence>
<keyword evidence="5 10" id="KW-0547">Nucleotide-binding</keyword>
<dbReference type="CDD" id="cd14014">
    <property type="entry name" value="STKc_PknB_like"/>
    <property type="match status" value="1"/>
</dbReference>
<evidence type="ECO:0000256" key="11">
    <source>
        <dbReference type="SAM" id="MobiDB-lite"/>
    </source>
</evidence>
<keyword evidence="12" id="KW-0812">Transmembrane</keyword>
<dbReference type="PANTHER" id="PTHR43289">
    <property type="entry name" value="MITOGEN-ACTIVATED PROTEIN KINASE KINASE KINASE 20-RELATED"/>
    <property type="match status" value="1"/>
</dbReference>
<dbReference type="PROSITE" id="PS00107">
    <property type="entry name" value="PROTEIN_KINASE_ATP"/>
    <property type="match status" value="1"/>
</dbReference>
<dbReference type="SMART" id="SM00220">
    <property type="entry name" value="S_TKc"/>
    <property type="match status" value="1"/>
</dbReference>
<dbReference type="SMART" id="SM00740">
    <property type="entry name" value="PASTA"/>
    <property type="match status" value="2"/>
</dbReference>
<evidence type="ECO:0000256" key="5">
    <source>
        <dbReference type="ARBA" id="ARBA00022741"/>
    </source>
</evidence>
<evidence type="ECO:0000256" key="3">
    <source>
        <dbReference type="ARBA" id="ARBA00022679"/>
    </source>
</evidence>
<dbReference type="Pfam" id="PF00069">
    <property type="entry name" value="Pkinase"/>
    <property type="match status" value="1"/>
</dbReference>
<dbReference type="Gene3D" id="3.30.10.20">
    <property type="match status" value="2"/>
</dbReference>
<feature type="region of interest" description="Disordered" evidence="11">
    <location>
        <begin position="443"/>
        <end position="526"/>
    </location>
</feature>
<protein>
    <recommendedName>
        <fullName evidence="1">non-specific serine/threonine protein kinase</fullName>
        <ecNumber evidence="1">2.7.11.1</ecNumber>
    </recommendedName>
</protein>
<keyword evidence="4" id="KW-0677">Repeat</keyword>
<dbReference type="InterPro" id="IPR011009">
    <property type="entry name" value="Kinase-like_dom_sf"/>
</dbReference>
<sequence length="526" mass="54800">MPKILGDRYRLDAVIGNGGMGEVWRAHDQLLNREVAVKVIREHLADDESIRERLRTEAHLAGSLHHQNIVDVYDYGEHPDEHGRTTPYLVMPLVDGVSLSAMLKSRVALPVGETMSIISEMASALAAAHEAGIVHRDLKPGNVLLSASGRVMILDFGIARSTGGESLTKTGALIGTADYLSPEQASGRQATYASDLYALGIVAYTCLTGAPPFHRETDVATALAHIQAPIPELPDEILASGIGPLIESMLAKEPGQRPSASEVAAIAGELATTVPTEVERATDPDATQPGVTTPTVGVAAPTGVLPAVSDEATAEVVTEDRQRPRRTVLISSAVLALAAIIFALLYINQPTQVEVPDVRKMSSVKAAATLASKGFKVETHDVDAAGYKPGVVVTQSPEAGSDADKGSSVDLGVATGFVAIPKNIVGKSYEDAAKIVDKLGLVPQRNDQPSGETAGTVTTVDPSKRAEPGSVVVLTVSTGSGGNDSKDEKKKGKNKKKTTVEPTATATTEPPATDADADAGDPPAAP</sequence>
<dbReference type="InterPro" id="IPR000719">
    <property type="entry name" value="Prot_kinase_dom"/>
</dbReference>
<keyword evidence="7 10" id="KW-0067">ATP-binding</keyword>
<dbReference type="CDD" id="cd06577">
    <property type="entry name" value="PASTA_pknB"/>
    <property type="match status" value="2"/>
</dbReference>
<evidence type="ECO:0000313" key="15">
    <source>
        <dbReference type="EMBL" id="MDR7086635.1"/>
    </source>
</evidence>
<dbReference type="PANTHER" id="PTHR43289:SF6">
    <property type="entry name" value="SERINE_THREONINE-PROTEIN KINASE NEKL-3"/>
    <property type="match status" value="1"/>
</dbReference>
<dbReference type="RefSeq" id="WP_309968853.1">
    <property type="nucleotide sequence ID" value="NZ_JAVDWH010000001.1"/>
</dbReference>
<dbReference type="EC" id="2.7.11.1" evidence="1"/>
<dbReference type="PROSITE" id="PS51178">
    <property type="entry name" value="PASTA"/>
    <property type="match status" value="2"/>
</dbReference>
<proteinExistence type="predicted"/>
<evidence type="ECO:0000256" key="4">
    <source>
        <dbReference type="ARBA" id="ARBA00022737"/>
    </source>
</evidence>
<evidence type="ECO:0000256" key="12">
    <source>
        <dbReference type="SAM" id="Phobius"/>
    </source>
</evidence>
<dbReference type="Proteomes" id="UP001257739">
    <property type="component" value="Unassembled WGS sequence"/>
</dbReference>
<keyword evidence="6 15" id="KW-0418">Kinase</keyword>
<feature type="transmembrane region" description="Helical" evidence="12">
    <location>
        <begin position="328"/>
        <end position="347"/>
    </location>
</feature>
<keyword evidence="12" id="KW-0472">Membrane</keyword>
<evidence type="ECO:0000259" key="13">
    <source>
        <dbReference type="PROSITE" id="PS50011"/>
    </source>
</evidence>
<reference evidence="15 16" key="1">
    <citation type="submission" date="2023-07" db="EMBL/GenBank/DDBJ databases">
        <title>Sorghum-associated microbial communities from plants grown in Nebraska, USA.</title>
        <authorList>
            <person name="Schachtman D."/>
        </authorList>
    </citation>
    <scope>NUCLEOTIDE SEQUENCE [LARGE SCALE GENOMIC DNA]</scope>
    <source>
        <strain evidence="15 16">BE248</strain>
    </source>
</reference>
<feature type="binding site" evidence="10">
    <location>
        <position position="38"/>
    </location>
    <ligand>
        <name>ATP</name>
        <dbReference type="ChEBI" id="CHEBI:30616"/>
    </ligand>
</feature>
<evidence type="ECO:0000256" key="6">
    <source>
        <dbReference type="ARBA" id="ARBA00022777"/>
    </source>
</evidence>
<gene>
    <name evidence="15" type="ORF">J2X11_001474</name>
</gene>
<dbReference type="Pfam" id="PF03793">
    <property type="entry name" value="PASTA"/>
    <property type="match status" value="2"/>
</dbReference>
<evidence type="ECO:0000256" key="8">
    <source>
        <dbReference type="ARBA" id="ARBA00047899"/>
    </source>
</evidence>
<feature type="domain" description="Protein kinase" evidence="13">
    <location>
        <begin position="9"/>
        <end position="270"/>
    </location>
</feature>
<feature type="domain" description="PASTA" evidence="14">
    <location>
        <begin position="349"/>
        <end position="415"/>
    </location>
</feature>
<evidence type="ECO:0000256" key="2">
    <source>
        <dbReference type="ARBA" id="ARBA00022527"/>
    </source>
</evidence>
<dbReference type="EMBL" id="JAVDWH010000001">
    <property type="protein sequence ID" value="MDR7086635.1"/>
    <property type="molecule type" value="Genomic_DNA"/>
</dbReference>
<feature type="compositionally biased region" description="Low complexity" evidence="11">
    <location>
        <begin position="469"/>
        <end position="478"/>
    </location>
</feature>